<organism evidence="1">
    <name type="scientific">Rhizophora mucronata</name>
    <name type="common">Asiatic mangrove</name>
    <dbReference type="NCBI Taxonomy" id="61149"/>
    <lineage>
        <taxon>Eukaryota</taxon>
        <taxon>Viridiplantae</taxon>
        <taxon>Streptophyta</taxon>
        <taxon>Embryophyta</taxon>
        <taxon>Tracheophyta</taxon>
        <taxon>Spermatophyta</taxon>
        <taxon>Magnoliopsida</taxon>
        <taxon>eudicotyledons</taxon>
        <taxon>Gunneridae</taxon>
        <taxon>Pentapetalae</taxon>
        <taxon>rosids</taxon>
        <taxon>fabids</taxon>
        <taxon>Malpighiales</taxon>
        <taxon>Rhizophoraceae</taxon>
        <taxon>Rhizophora</taxon>
    </lineage>
</organism>
<evidence type="ECO:0000313" key="1">
    <source>
        <dbReference type="EMBL" id="MBX50790.1"/>
    </source>
</evidence>
<reference evidence="1" key="1">
    <citation type="submission" date="2018-02" db="EMBL/GenBank/DDBJ databases">
        <title>Rhizophora mucronata_Transcriptome.</title>
        <authorList>
            <person name="Meera S.P."/>
            <person name="Sreeshan A."/>
            <person name="Augustine A."/>
        </authorList>
    </citation>
    <scope>NUCLEOTIDE SEQUENCE</scope>
    <source>
        <tissue evidence="1">Leaf</tissue>
    </source>
</reference>
<proteinExistence type="predicted"/>
<protein>
    <submittedName>
        <fullName evidence="1">Uncharacterized protein</fullName>
    </submittedName>
</protein>
<sequence length="64" mass="7597">MNNETSNSTQVNRKPYHTKFYRKLKASERSTTLTWISPIVYPIKQDQSQHFSTNKCGQRTDYNQ</sequence>
<accession>A0A2P2P7P1</accession>
<name>A0A2P2P7P1_RHIMU</name>
<dbReference type="AlphaFoldDB" id="A0A2P2P7P1"/>
<dbReference type="EMBL" id="GGEC01070306">
    <property type="protein sequence ID" value="MBX50790.1"/>
    <property type="molecule type" value="Transcribed_RNA"/>
</dbReference>